<evidence type="ECO:0000256" key="8">
    <source>
        <dbReference type="ARBA" id="ARBA00047931"/>
    </source>
</evidence>
<dbReference type="InterPro" id="IPR005858">
    <property type="entry name" value="CysM"/>
</dbReference>
<dbReference type="InterPro" id="IPR036052">
    <property type="entry name" value="TrpB-like_PALP_sf"/>
</dbReference>
<dbReference type="GO" id="GO:0006535">
    <property type="term" value="P:cysteine biosynthetic process from serine"/>
    <property type="evidence" value="ECO:0007669"/>
    <property type="project" value="UniProtKB-UniRule"/>
</dbReference>
<dbReference type="Proteomes" id="UP000000374">
    <property type="component" value="Chromosome"/>
</dbReference>
<dbReference type="eggNOG" id="COG0031">
    <property type="taxonomic scope" value="Bacteria"/>
</dbReference>
<evidence type="ECO:0000256" key="1">
    <source>
        <dbReference type="ARBA" id="ARBA00001933"/>
    </source>
</evidence>
<keyword evidence="5 11" id="KW-0808">Transferase</keyword>
<evidence type="ECO:0000259" key="12">
    <source>
        <dbReference type="Pfam" id="PF00291"/>
    </source>
</evidence>
<sequence length="300" mass="32593">MKYPTIEDAVGHTPLVVLQRIGARDNGARGTVVLGKLEGNNPAGSVKDRPALSMISRAQERGDIRPGDTLIEATSGNTGIALAMAAAIKGYRMVLVMPEDLSIERAQTMRAFGAELVLTPKSGGMEHARDLAEAMQKRGQGKVLDQFANADNPRIHYETTGPEIWQQTDGRITHFVSAMGTTGTITGVSRLLKEKNPAVRIIGAQPEEGARIPGIRKWPQEYLPRIYEPSRVDELVFVNQDHAEDMCRRLAREEGIFAGISSAGACWVAQQIAARVSDATIVFIVCDRGDRYLSTGVFPA</sequence>
<dbReference type="SUPFAM" id="SSF53686">
    <property type="entry name" value="Tryptophan synthase beta subunit-like PLP-dependent enzymes"/>
    <property type="match status" value="1"/>
</dbReference>
<evidence type="ECO:0000256" key="5">
    <source>
        <dbReference type="ARBA" id="ARBA00022679"/>
    </source>
</evidence>
<organism evidence="13 14">
    <name type="scientific">Verminephrobacter eiseniae (strain EF01-2)</name>
    <dbReference type="NCBI Taxonomy" id="391735"/>
    <lineage>
        <taxon>Bacteria</taxon>
        <taxon>Pseudomonadati</taxon>
        <taxon>Pseudomonadota</taxon>
        <taxon>Betaproteobacteria</taxon>
        <taxon>Burkholderiales</taxon>
        <taxon>Comamonadaceae</taxon>
        <taxon>Verminephrobacter</taxon>
    </lineage>
</organism>
<evidence type="ECO:0000256" key="10">
    <source>
        <dbReference type="PIRSR" id="PIRSR605856-51"/>
    </source>
</evidence>
<dbReference type="InterPro" id="IPR050214">
    <property type="entry name" value="Cys_Synth/Cystath_Beta-Synth"/>
</dbReference>
<evidence type="ECO:0000256" key="11">
    <source>
        <dbReference type="RuleBase" id="RU003985"/>
    </source>
</evidence>
<dbReference type="InterPro" id="IPR001926">
    <property type="entry name" value="TrpB-like_PALP"/>
</dbReference>
<dbReference type="InterPro" id="IPR005856">
    <property type="entry name" value="Cys_synth"/>
</dbReference>
<proteinExistence type="inferred from homology"/>
<dbReference type="HOGENOM" id="CLU_021018_1_0_4"/>
<dbReference type="GeneID" id="76459700"/>
<dbReference type="STRING" id="391735.Veis_1026"/>
<comment type="similarity">
    <text evidence="3 11">Belongs to the cysteine synthase/cystathionine beta-synthase family.</text>
</comment>
<protein>
    <recommendedName>
        <fullName evidence="11">Cysteine synthase</fullName>
        <ecNumber evidence="11">2.5.1.47</ecNumber>
    </recommendedName>
</protein>
<dbReference type="RefSeq" id="WP_011808814.1">
    <property type="nucleotide sequence ID" value="NC_008786.1"/>
</dbReference>
<feature type="binding site" evidence="9">
    <location>
        <begin position="180"/>
        <end position="184"/>
    </location>
    <ligand>
        <name>pyridoxal 5'-phosphate</name>
        <dbReference type="ChEBI" id="CHEBI:597326"/>
    </ligand>
</feature>
<dbReference type="NCBIfam" id="TIGR01136">
    <property type="entry name" value="cysKM"/>
    <property type="match status" value="1"/>
</dbReference>
<comment type="cofactor">
    <cofactor evidence="1 9 11">
        <name>pyridoxal 5'-phosphate</name>
        <dbReference type="ChEBI" id="CHEBI:597326"/>
    </cofactor>
</comment>
<feature type="binding site" evidence="9">
    <location>
        <position position="77"/>
    </location>
    <ligand>
        <name>pyridoxal 5'-phosphate</name>
        <dbReference type="ChEBI" id="CHEBI:597326"/>
    </ligand>
</feature>
<accession>A1WGP5</accession>
<dbReference type="KEGG" id="vei:Veis_1026"/>
<dbReference type="InterPro" id="IPR001216">
    <property type="entry name" value="P-phosphate_BS"/>
</dbReference>
<feature type="binding site" evidence="9">
    <location>
        <position position="261"/>
    </location>
    <ligand>
        <name>pyridoxal 5'-phosphate</name>
        <dbReference type="ChEBI" id="CHEBI:597326"/>
    </ligand>
</feature>
<evidence type="ECO:0000256" key="9">
    <source>
        <dbReference type="PIRSR" id="PIRSR605856-50"/>
    </source>
</evidence>
<dbReference type="NCBIfam" id="NF008735">
    <property type="entry name" value="PRK11761.1"/>
    <property type="match status" value="1"/>
</dbReference>
<keyword evidence="7 11" id="KW-0198">Cysteine biosynthesis</keyword>
<evidence type="ECO:0000256" key="4">
    <source>
        <dbReference type="ARBA" id="ARBA00022605"/>
    </source>
</evidence>
<name>A1WGP5_VEREI</name>
<evidence type="ECO:0000313" key="14">
    <source>
        <dbReference type="Proteomes" id="UP000000374"/>
    </source>
</evidence>
<dbReference type="OrthoDB" id="9805733at2"/>
<dbReference type="CDD" id="cd01561">
    <property type="entry name" value="CBS_like"/>
    <property type="match status" value="1"/>
</dbReference>
<comment type="pathway">
    <text evidence="2">Amino-acid biosynthesis; L-cysteine biosynthesis; L-cysteine from L-serine: step 2/2.</text>
</comment>
<evidence type="ECO:0000256" key="6">
    <source>
        <dbReference type="ARBA" id="ARBA00022898"/>
    </source>
</evidence>
<keyword evidence="4 11" id="KW-0028">Amino-acid biosynthesis</keyword>
<dbReference type="PROSITE" id="PS00901">
    <property type="entry name" value="CYS_SYNTHASE"/>
    <property type="match status" value="1"/>
</dbReference>
<comment type="catalytic activity">
    <reaction evidence="8 11">
        <text>O-acetyl-L-serine + hydrogen sulfide = L-cysteine + acetate</text>
        <dbReference type="Rhea" id="RHEA:14829"/>
        <dbReference type="ChEBI" id="CHEBI:29919"/>
        <dbReference type="ChEBI" id="CHEBI:30089"/>
        <dbReference type="ChEBI" id="CHEBI:35235"/>
        <dbReference type="ChEBI" id="CHEBI:58340"/>
        <dbReference type="EC" id="2.5.1.47"/>
    </reaction>
</comment>
<dbReference type="NCBIfam" id="TIGR01138">
    <property type="entry name" value="cysM"/>
    <property type="match status" value="1"/>
</dbReference>
<feature type="domain" description="Tryptophan synthase beta chain-like PALP" evidence="12">
    <location>
        <begin position="6"/>
        <end position="287"/>
    </location>
</feature>
<keyword evidence="14" id="KW-1185">Reference proteome</keyword>
<gene>
    <name evidence="13" type="ordered locus">Veis_1026</name>
</gene>
<dbReference type="EC" id="2.5.1.47" evidence="11"/>
<dbReference type="FunFam" id="3.40.50.1100:FF:000003">
    <property type="entry name" value="Cystathionine beta-synthase"/>
    <property type="match status" value="1"/>
</dbReference>
<dbReference type="GO" id="GO:0004124">
    <property type="term" value="F:cysteine synthase activity"/>
    <property type="evidence" value="ECO:0007669"/>
    <property type="project" value="UniProtKB-UniRule"/>
</dbReference>
<keyword evidence="6 9" id="KW-0663">Pyridoxal phosphate</keyword>
<evidence type="ECO:0000256" key="2">
    <source>
        <dbReference type="ARBA" id="ARBA00004962"/>
    </source>
</evidence>
<dbReference type="AlphaFoldDB" id="A1WGP5"/>
<dbReference type="Gene3D" id="3.40.50.1100">
    <property type="match status" value="2"/>
</dbReference>
<dbReference type="PANTHER" id="PTHR10314">
    <property type="entry name" value="CYSTATHIONINE BETA-SYNTHASE"/>
    <property type="match status" value="1"/>
</dbReference>
<evidence type="ECO:0000313" key="13">
    <source>
        <dbReference type="EMBL" id="ABM56802.1"/>
    </source>
</evidence>
<feature type="modified residue" description="N6-(pyridoxal phosphate)lysine" evidence="10">
    <location>
        <position position="47"/>
    </location>
</feature>
<reference evidence="14" key="1">
    <citation type="submission" date="2006-12" db="EMBL/GenBank/DDBJ databases">
        <title>Complete sequence of chromosome 1 of Verminephrobacter eiseniae EF01-2.</title>
        <authorList>
            <person name="Copeland A."/>
            <person name="Lucas S."/>
            <person name="Lapidus A."/>
            <person name="Barry K."/>
            <person name="Detter J.C."/>
            <person name="Glavina del Rio T."/>
            <person name="Dalin E."/>
            <person name="Tice H."/>
            <person name="Pitluck S."/>
            <person name="Chertkov O."/>
            <person name="Brettin T."/>
            <person name="Bruce D."/>
            <person name="Han C."/>
            <person name="Tapia R."/>
            <person name="Gilna P."/>
            <person name="Schmutz J."/>
            <person name="Larimer F."/>
            <person name="Land M."/>
            <person name="Hauser L."/>
            <person name="Kyrpides N."/>
            <person name="Kim E."/>
            <person name="Stahl D."/>
            <person name="Richardson P."/>
        </authorList>
    </citation>
    <scope>NUCLEOTIDE SEQUENCE [LARGE SCALE GENOMIC DNA]</scope>
    <source>
        <strain evidence="14">EF01-2</strain>
    </source>
</reference>
<evidence type="ECO:0000256" key="7">
    <source>
        <dbReference type="ARBA" id="ARBA00023192"/>
    </source>
</evidence>
<dbReference type="Pfam" id="PF00291">
    <property type="entry name" value="PALP"/>
    <property type="match status" value="1"/>
</dbReference>
<evidence type="ECO:0000256" key="3">
    <source>
        <dbReference type="ARBA" id="ARBA00007103"/>
    </source>
</evidence>
<dbReference type="EMBL" id="CP000542">
    <property type="protein sequence ID" value="ABM56802.1"/>
    <property type="molecule type" value="Genomic_DNA"/>
</dbReference>
<dbReference type="UniPathway" id="UPA00136">
    <property type="reaction ID" value="UER00200"/>
</dbReference>